<dbReference type="GO" id="GO:0005576">
    <property type="term" value="C:extracellular region"/>
    <property type="evidence" value="ECO:0007669"/>
    <property type="project" value="UniProtKB-SubCell"/>
</dbReference>
<evidence type="ECO:0000313" key="9">
    <source>
        <dbReference type="Proteomes" id="UP000474565"/>
    </source>
</evidence>
<organism evidence="8 9">
    <name type="scientific">Duganella lactea</name>
    <dbReference type="NCBI Taxonomy" id="2692173"/>
    <lineage>
        <taxon>Bacteria</taxon>
        <taxon>Pseudomonadati</taxon>
        <taxon>Pseudomonadota</taxon>
        <taxon>Betaproteobacteria</taxon>
        <taxon>Burkholderiales</taxon>
        <taxon>Oxalobacteraceae</taxon>
        <taxon>Telluria group</taxon>
        <taxon>Duganella</taxon>
    </lineage>
</organism>
<dbReference type="InterPro" id="IPR040026">
    <property type="entry name" value="FliD"/>
</dbReference>
<evidence type="ECO:0000256" key="3">
    <source>
        <dbReference type="ARBA" id="ARBA00023054"/>
    </source>
</evidence>
<dbReference type="GO" id="GO:0009424">
    <property type="term" value="C:bacterial-type flagellum hook"/>
    <property type="evidence" value="ECO:0007669"/>
    <property type="project" value="UniProtKB-UniRule"/>
</dbReference>
<dbReference type="EMBL" id="WWCP01000065">
    <property type="protein sequence ID" value="MYM85408.1"/>
    <property type="molecule type" value="Genomic_DNA"/>
</dbReference>
<dbReference type="Proteomes" id="UP000474565">
    <property type="component" value="Unassembled WGS sequence"/>
</dbReference>
<keyword evidence="3" id="KW-0175">Coiled coil</keyword>
<dbReference type="Pfam" id="PF02465">
    <property type="entry name" value="FliD_N"/>
    <property type="match status" value="1"/>
</dbReference>
<dbReference type="Pfam" id="PF07195">
    <property type="entry name" value="FliD_C"/>
    <property type="match status" value="1"/>
</dbReference>
<evidence type="ECO:0000256" key="4">
    <source>
        <dbReference type="ARBA" id="ARBA00023143"/>
    </source>
</evidence>
<comment type="function">
    <text evidence="5">Required for morphogenesis and for the elongation of the flagellar filament by facilitating polymerization of the flagellin monomers at the tip of growing filament. Forms a capping structure, which prevents flagellin subunits (transported through the central channel of the flagellum) from leaking out without polymerization at the distal end.</text>
</comment>
<proteinExistence type="inferred from homology"/>
<reference evidence="8 9" key="1">
    <citation type="submission" date="2019-12" db="EMBL/GenBank/DDBJ databases">
        <title>Novel species isolated from a subtropical stream in China.</title>
        <authorList>
            <person name="Lu H."/>
        </authorList>
    </citation>
    <scope>NUCLEOTIDE SEQUENCE [LARGE SCALE GENOMIC DNA]</scope>
    <source>
        <strain evidence="8 9">FT50W</strain>
    </source>
</reference>
<dbReference type="Gene3D" id="3.30.70.2120">
    <property type="match status" value="1"/>
</dbReference>
<keyword evidence="5" id="KW-0964">Secreted</keyword>
<evidence type="ECO:0000313" key="8">
    <source>
        <dbReference type="EMBL" id="MYM85408.1"/>
    </source>
</evidence>
<keyword evidence="8" id="KW-0282">Flagellum</keyword>
<keyword evidence="8" id="KW-0969">Cilium</keyword>
<evidence type="ECO:0000259" key="6">
    <source>
        <dbReference type="Pfam" id="PF02465"/>
    </source>
</evidence>
<evidence type="ECO:0000259" key="7">
    <source>
        <dbReference type="Pfam" id="PF07195"/>
    </source>
</evidence>
<dbReference type="PANTHER" id="PTHR30288:SF0">
    <property type="entry name" value="FLAGELLAR HOOK-ASSOCIATED PROTEIN 2"/>
    <property type="match status" value="1"/>
</dbReference>
<feature type="domain" description="Flagellar hook-associated protein 2 C-terminal" evidence="7">
    <location>
        <begin position="462"/>
        <end position="878"/>
    </location>
</feature>
<dbReference type="GO" id="GO:0071973">
    <property type="term" value="P:bacterial-type flagellum-dependent cell motility"/>
    <property type="evidence" value="ECO:0007669"/>
    <property type="project" value="TreeGrafter"/>
</dbReference>
<comment type="subcellular location">
    <subcellularLocation>
        <location evidence="5">Secreted</location>
    </subcellularLocation>
    <subcellularLocation>
        <location evidence="5">Bacterial flagellum</location>
    </subcellularLocation>
</comment>
<gene>
    <name evidence="8" type="primary">fliD</name>
    <name evidence="8" type="ORF">GTP44_26175</name>
</gene>
<comment type="caution">
    <text evidence="8">The sequence shown here is derived from an EMBL/GenBank/DDBJ whole genome shotgun (WGS) entry which is preliminary data.</text>
</comment>
<evidence type="ECO:0000256" key="2">
    <source>
        <dbReference type="ARBA" id="ARBA00011255"/>
    </source>
</evidence>
<comment type="subunit">
    <text evidence="2 5">Homopentamer.</text>
</comment>
<protein>
    <recommendedName>
        <fullName evidence="5">Flagellar hook-associated protein 2</fullName>
        <shortName evidence="5">HAP2</shortName>
    </recommendedName>
    <alternativeName>
        <fullName evidence="5">Flagellar cap protein</fullName>
    </alternativeName>
</protein>
<dbReference type="InterPro" id="IPR010809">
    <property type="entry name" value="FliD_C"/>
</dbReference>
<dbReference type="GO" id="GO:0009421">
    <property type="term" value="C:bacterial-type flagellum filament cap"/>
    <property type="evidence" value="ECO:0007669"/>
    <property type="project" value="InterPro"/>
</dbReference>
<dbReference type="PANTHER" id="PTHR30288">
    <property type="entry name" value="FLAGELLAR CAP/ASSEMBLY PROTEIN FLID"/>
    <property type="match status" value="1"/>
</dbReference>
<comment type="similarity">
    <text evidence="1 5">Belongs to the FliD family.</text>
</comment>
<dbReference type="GO" id="GO:0007155">
    <property type="term" value="P:cell adhesion"/>
    <property type="evidence" value="ECO:0007669"/>
    <property type="project" value="InterPro"/>
</dbReference>
<sequence length="895" mass="87597">MGISSAGIGSNLPVDSIISKLMAVESQPLATFDKKSASYLAQVSAFGNLSGALGTFQSSLSSLTSLSGFQTMNTSAGDATVLTATATSAAKAGSYRINVAQIAQAQTLATGGFKSTTAAIGLGGKTTVSFALGTVSGGSFGLAGGPLGASLSTGGLTPGALAINGTAIATDGTTRSARLLADAINAKSTTTGVSAKAAETVTSATLFGAGGASTFGDVSTAGGGTYSLSVGGVQIALQEDGVAAGAGVTAASLDAALSGNTATARALADANITVSGTAAGGDLQFHNADGSNIAIAEAVSGTVSGGIGNSGQANIGSSTTAVASIALIANDGSPINVGGSNPAGAGLSAGIGGAYLGASFNADATRTAGNIVIDSSNNTLSGIMDAINKGNFGVTASIVSDGSTGTGATPNRLILTSSATGQSSTMKITLAGSGGEPPDDALVSLLGYDPGGVQNLSQKAAASDTKATVNGINVTSASTSIGGAITGVTINALKVGASTLAVTKDTGGLTNAVNSFVKGYNDLNTQITALGGYNTDTKTGGPLLGDSTLRNLQATIRAQLSSSITGLQGSGLTNLSQIGVSFQKDGSLALDGGKLQKAIDNNYADIASLFAAVGHGSDPEVQFASSSAKTQAGNYAINITQLASKGTLTGNVALPAETTIAADTKWTITLNDTTPSTLSNTQSVSIPAGTYNPSQLATALQSAINGVSAFSNAGATVAVTVDDSGMLKLESTRYGAKSNLTVVGDTGTDISALFGSATPVQGVDVAGTIGGYTATGDGQTLTGAPGAPIDGLKLTITGDTTGPRGTFGFSQGYAYQLNTLATGYLGGNGIIAGRTKGLNDTVKDITAQRDKFSARLVDVEARYRKQYTALDTSIASMNTTQSFLTQQLAALSANK</sequence>
<feature type="domain" description="Flagellar hook-associated protein 2 N-terminal" evidence="6">
    <location>
        <begin position="10"/>
        <end position="106"/>
    </location>
</feature>
<keyword evidence="4 5" id="KW-0975">Bacterial flagellum</keyword>
<evidence type="ECO:0000256" key="5">
    <source>
        <dbReference type="RuleBase" id="RU362066"/>
    </source>
</evidence>
<accession>A0A6L8MTR1</accession>
<keyword evidence="8" id="KW-0966">Cell projection</keyword>
<dbReference type="AlphaFoldDB" id="A0A6L8MTR1"/>
<dbReference type="InterPro" id="IPR003481">
    <property type="entry name" value="FliD_N"/>
</dbReference>
<name>A0A6L8MTR1_9BURK</name>
<evidence type="ECO:0000256" key="1">
    <source>
        <dbReference type="ARBA" id="ARBA00009764"/>
    </source>
</evidence>